<dbReference type="InterPro" id="IPR011083">
    <property type="entry name" value="Phage_tail_collar_dom"/>
</dbReference>
<dbReference type="InterPro" id="IPR037053">
    <property type="entry name" value="Phage_tail_collar_dom_sf"/>
</dbReference>
<sequence length="179" mass="19558">MDAFTGEIRAFCFDYPPVNWAYCNGAKVHARQNPVLLGIIGYTYGGDQREFFHLPDLQGKAAMGASETHKLGARTGEPEVALSPAHTPPHDHLVATFIGNLPDDKLSASPEGNYLGRYEIANVNKIALHYLPGTKPPDTFLHEGSVAPAGSGAPHENRQPYLALNYCICTYGEFPRFDD</sequence>
<evidence type="ECO:0000259" key="1">
    <source>
        <dbReference type="Pfam" id="PF07484"/>
    </source>
</evidence>
<dbReference type="KEGG" id="apol:K9D25_17005"/>
<name>A0A9E6ZRH6_9HYPH</name>
<accession>A0A9E6ZRH6</accession>
<proteinExistence type="predicted"/>
<gene>
    <name evidence="2" type="ORF">K9D25_17005</name>
</gene>
<dbReference type="RefSeq" id="WP_244376812.1">
    <property type="nucleotide sequence ID" value="NZ_CP083239.1"/>
</dbReference>
<feature type="domain" description="Phage tail collar" evidence="1">
    <location>
        <begin position="6"/>
        <end position="61"/>
    </location>
</feature>
<dbReference type="EMBL" id="CP083239">
    <property type="protein sequence ID" value="UOK70409.1"/>
    <property type="molecule type" value="Genomic_DNA"/>
</dbReference>
<evidence type="ECO:0000313" key="2">
    <source>
        <dbReference type="EMBL" id="UOK70409.1"/>
    </source>
</evidence>
<evidence type="ECO:0000313" key="3">
    <source>
        <dbReference type="Proteomes" id="UP000831684"/>
    </source>
</evidence>
<dbReference type="Proteomes" id="UP000831684">
    <property type="component" value="Chromosome"/>
</dbReference>
<dbReference type="Gene3D" id="3.90.1340.10">
    <property type="entry name" value="Phage tail collar domain"/>
    <property type="match status" value="1"/>
</dbReference>
<organism evidence="2 3">
    <name type="scientific">Ancylobacter polymorphus</name>
    <dbReference type="NCBI Taxonomy" id="223390"/>
    <lineage>
        <taxon>Bacteria</taxon>
        <taxon>Pseudomonadati</taxon>
        <taxon>Pseudomonadota</taxon>
        <taxon>Alphaproteobacteria</taxon>
        <taxon>Hyphomicrobiales</taxon>
        <taxon>Xanthobacteraceae</taxon>
        <taxon>Ancylobacter</taxon>
    </lineage>
</organism>
<reference evidence="2" key="1">
    <citation type="submission" date="2021-09" db="EMBL/GenBank/DDBJ databases">
        <title>Network and meta-omics reveal the key degrader and cooperation patterns in an efficient 1,4-dioxane-degrading microbial community.</title>
        <authorList>
            <person name="Dai C."/>
        </authorList>
    </citation>
    <scope>NUCLEOTIDE SEQUENCE</scope>
    <source>
        <strain evidence="2">ZM13</strain>
    </source>
</reference>
<dbReference type="SUPFAM" id="SSF88874">
    <property type="entry name" value="Receptor-binding domain of short tail fibre protein gp12"/>
    <property type="match status" value="1"/>
</dbReference>
<dbReference type="Pfam" id="PF07484">
    <property type="entry name" value="Collar"/>
    <property type="match status" value="1"/>
</dbReference>
<dbReference type="AlphaFoldDB" id="A0A9E6ZRH6"/>
<protein>
    <submittedName>
        <fullName evidence="2">Tail fiber protein</fullName>
    </submittedName>
</protein>